<keyword evidence="3" id="KW-1185">Reference proteome</keyword>
<reference evidence="2" key="1">
    <citation type="journal article" date="2021" name="bioRxiv">
        <title>Whole Genome Assembly and Annotation of Northern Wild Rice, Zizania palustris L., Supports a Whole Genome Duplication in the Zizania Genus.</title>
        <authorList>
            <person name="Haas M."/>
            <person name="Kono T."/>
            <person name="Macchietto M."/>
            <person name="Millas R."/>
            <person name="McGilp L."/>
            <person name="Shao M."/>
            <person name="Duquette J."/>
            <person name="Hirsch C.N."/>
            <person name="Kimball J."/>
        </authorList>
    </citation>
    <scope>NUCLEOTIDE SEQUENCE</scope>
    <source>
        <tissue evidence="2">Fresh leaf tissue</tissue>
    </source>
</reference>
<organism evidence="2 3">
    <name type="scientific">Zizania palustris</name>
    <name type="common">Northern wild rice</name>
    <dbReference type="NCBI Taxonomy" id="103762"/>
    <lineage>
        <taxon>Eukaryota</taxon>
        <taxon>Viridiplantae</taxon>
        <taxon>Streptophyta</taxon>
        <taxon>Embryophyta</taxon>
        <taxon>Tracheophyta</taxon>
        <taxon>Spermatophyta</taxon>
        <taxon>Magnoliopsida</taxon>
        <taxon>Liliopsida</taxon>
        <taxon>Poales</taxon>
        <taxon>Poaceae</taxon>
        <taxon>BOP clade</taxon>
        <taxon>Oryzoideae</taxon>
        <taxon>Oryzeae</taxon>
        <taxon>Zizaniinae</taxon>
        <taxon>Zizania</taxon>
    </lineage>
</organism>
<sequence length="111" mass="12386">MLRSESDWDGMGDPGPSMPPSGSTNSEELFKGFLADCEDTSASREQTAPPEAVNGESSVKKEDYRTMLDFMLSRLQSDVNPRALKELLNRLQNGRARSQTSRAARRFLDED</sequence>
<feature type="region of interest" description="Disordered" evidence="1">
    <location>
        <begin position="1"/>
        <end position="60"/>
    </location>
</feature>
<name>A0A8J5UVD7_ZIZPA</name>
<dbReference type="EMBL" id="JAAALK010000664">
    <property type="protein sequence ID" value="KAG8044477.1"/>
    <property type="molecule type" value="Genomic_DNA"/>
</dbReference>
<accession>A0A8J5UVD7</accession>
<gene>
    <name evidence="2" type="ORF">GUJ93_ZPchr0495g2770</name>
</gene>
<evidence type="ECO:0000313" key="3">
    <source>
        <dbReference type="Proteomes" id="UP000729402"/>
    </source>
</evidence>
<dbReference type="Proteomes" id="UP000729402">
    <property type="component" value="Unassembled WGS sequence"/>
</dbReference>
<reference evidence="2" key="2">
    <citation type="submission" date="2021-02" db="EMBL/GenBank/DDBJ databases">
        <authorList>
            <person name="Kimball J.A."/>
            <person name="Haas M.W."/>
            <person name="Macchietto M."/>
            <person name="Kono T."/>
            <person name="Duquette J."/>
            <person name="Shao M."/>
        </authorList>
    </citation>
    <scope>NUCLEOTIDE SEQUENCE</scope>
    <source>
        <tissue evidence="2">Fresh leaf tissue</tissue>
    </source>
</reference>
<protein>
    <submittedName>
        <fullName evidence="2">Uncharacterized protein</fullName>
    </submittedName>
</protein>
<feature type="compositionally biased region" description="Low complexity" evidence="1">
    <location>
        <begin position="9"/>
        <end position="23"/>
    </location>
</feature>
<evidence type="ECO:0000256" key="1">
    <source>
        <dbReference type="SAM" id="MobiDB-lite"/>
    </source>
</evidence>
<evidence type="ECO:0000313" key="2">
    <source>
        <dbReference type="EMBL" id="KAG8044477.1"/>
    </source>
</evidence>
<dbReference type="AlphaFoldDB" id="A0A8J5UVD7"/>
<comment type="caution">
    <text evidence="2">The sequence shown here is derived from an EMBL/GenBank/DDBJ whole genome shotgun (WGS) entry which is preliminary data.</text>
</comment>
<proteinExistence type="predicted"/>